<protein>
    <submittedName>
        <fullName evidence="1">Uncharacterized protein</fullName>
    </submittedName>
</protein>
<name>A0AAN9GEE1_9CAEN</name>
<keyword evidence="2" id="KW-1185">Reference proteome</keyword>
<comment type="caution">
    <text evidence="1">The sequence shown here is derived from an EMBL/GenBank/DDBJ whole genome shotgun (WGS) entry which is preliminary data.</text>
</comment>
<dbReference type="Proteomes" id="UP001374579">
    <property type="component" value="Unassembled WGS sequence"/>
</dbReference>
<reference evidence="1 2" key="1">
    <citation type="submission" date="2024-02" db="EMBL/GenBank/DDBJ databases">
        <title>Chromosome-scale genome assembly of the rough periwinkle Littorina saxatilis.</title>
        <authorList>
            <person name="De Jode A."/>
            <person name="Faria R."/>
            <person name="Formenti G."/>
            <person name="Sims Y."/>
            <person name="Smith T.P."/>
            <person name="Tracey A."/>
            <person name="Wood J.M.D."/>
            <person name="Zagrodzka Z.B."/>
            <person name="Johannesson K."/>
            <person name="Butlin R.K."/>
            <person name="Leder E.H."/>
        </authorList>
    </citation>
    <scope>NUCLEOTIDE SEQUENCE [LARGE SCALE GENOMIC DNA]</scope>
    <source>
        <strain evidence="1">Snail1</strain>
        <tissue evidence="1">Muscle</tissue>
    </source>
</reference>
<dbReference type="EMBL" id="JBAMIC010000007">
    <property type="protein sequence ID" value="KAK7105918.1"/>
    <property type="molecule type" value="Genomic_DNA"/>
</dbReference>
<proteinExistence type="predicted"/>
<evidence type="ECO:0000313" key="2">
    <source>
        <dbReference type="Proteomes" id="UP001374579"/>
    </source>
</evidence>
<evidence type="ECO:0000313" key="1">
    <source>
        <dbReference type="EMBL" id="KAK7105918.1"/>
    </source>
</evidence>
<accession>A0AAN9GEE1</accession>
<organism evidence="1 2">
    <name type="scientific">Littorina saxatilis</name>
    <dbReference type="NCBI Taxonomy" id="31220"/>
    <lineage>
        <taxon>Eukaryota</taxon>
        <taxon>Metazoa</taxon>
        <taxon>Spiralia</taxon>
        <taxon>Lophotrochozoa</taxon>
        <taxon>Mollusca</taxon>
        <taxon>Gastropoda</taxon>
        <taxon>Caenogastropoda</taxon>
        <taxon>Littorinimorpha</taxon>
        <taxon>Littorinoidea</taxon>
        <taxon>Littorinidae</taxon>
        <taxon>Littorina</taxon>
    </lineage>
</organism>
<sequence>MNVCFTCDSYKKAGDGKLLLRYGLEDLVKKKGKKARNTPIEEFTQIINSFLNGRGGEIIIHANDHNHIDVFDQKIDEKLQALVPDDALYQEVYERYFIDKNHVEFRVIPRSAQKPHSTWDFRTKFSVNKGIVDPSHGHMLHLFDIISAAAHIPSVSLASRGTPCFKYDEQVCITIGSVEKPLHENISTQFKAFGADCKQENIKMYCWDISKAYISAFSKIVGGGSVYIGVTEESEPDYKWTEISDSSKIPTDVGSFSVDPNGGFKLWKEELEDQEGNAYIVYHTAKPEHVPIKEKKTGKLIVKGVDLKAGTQEEIDAFIQGVKTFVETNVKREMMWIGQKAPGSRVTVSFHSVHGAPNNNHYVIEIKIDYYHGLCFRHPSGPLLFTTDMQNGEIKKIEVGAKAWKERYESMLRAEGLDTLNIFRTANPHTND</sequence>
<gene>
    <name evidence="1" type="ORF">V1264_017237</name>
</gene>
<dbReference type="AlphaFoldDB" id="A0AAN9GEE1"/>